<dbReference type="EMBL" id="JAVBZS010000135">
    <property type="protein sequence ID" value="MDP8591275.1"/>
    <property type="molecule type" value="Genomic_DNA"/>
</dbReference>
<accession>A0AAJ1SRT8</accession>
<keyword evidence="2" id="KW-1185">Reference proteome</keyword>
<comment type="caution">
    <text evidence="1">The sequence shown here is derived from an EMBL/GenBank/DDBJ whole genome shotgun (WGS) entry which is preliminary data.</text>
</comment>
<dbReference type="Proteomes" id="UP001238215">
    <property type="component" value="Unassembled WGS sequence"/>
</dbReference>
<name>A0AAJ1SRT8_9ENTE</name>
<gene>
    <name evidence="1" type="ORF">RAN64_15060</name>
</gene>
<protein>
    <submittedName>
        <fullName evidence="1">Uncharacterized protein</fullName>
    </submittedName>
</protein>
<evidence type="ECO:0000313" key="1">
    <source>
        <dbReference type="EMBL" id="MDP8591275.1"/>
    </source>
</evidence>
<organism evidence="1 2">
    <name type="scientific">Enterococcus lactis</name>
    <dbReference type="NCBI Taxonomy" id="357441"/>
    <lineage>
        <taxon>Bacteria</taxon>
        <taxon>Bacillati</taxon>
        <taxon>Bacillota</taxon>
        <taxon>Bacilli</taxon>
        <taxon>Lactobacillales</taxon>
        <taxon>Enterococcaceae</taxon>
        <taxon>Enterococcus</taxon>
    </lineage>
</organism>
<proteinExistence type="predicted"/>
<sequence length="67" mass="8193">MKSIATDYYNRYKKIDRLDCSKKVQEAIEIFDNYQYNYLKFYELKEEAQRIKYKLDSKVLAMSTAIY</sequence>
<dbReference type="AlphaFoldDB" id="A0AAJ1SRT8"/>
<evidence type="ECO:0000313" key="2">
    <source>
        <dbReference type="Proteomes" id="UP001238215"/>
    </source>
</evidence>
<dbReference type="RefSeq" id="WP_021109093.1">
    <property type="nucleotide sequence ID" value="NZ_JAGMTW010000040.1"/>
</dbReference>
<reference evidence="1 2" key="1">
    <citation type="submission" date="2023-08" db="EMBL/GenBank/DDBJ databases">
        <title>Whole genome sequencing of Enterococcus.</title>
        <authorList>
            <person name="Kaptchouang Tchatchouang C.D."/>
            <person name="Ateba C.N."/>
        </authorList>
    </citation>
    <scope>NUCLEOTIDE SEQUENCE [LARGE SCALE GENOMIC DNA]</scope>
    <source>
        <strain evidence="1 2">ENT3_CNKT_NWU</strain>
    </source>
</reference>